<gene>
    <name evidence="2" type="ORF">PX52LOC_03516</name>
</gene>
<dbReference type="Proteomes" id="UP000324974">
    <property type="component" value="Chromosome"/>
</dbReference>
<name>A0A5C1AF14_9BACT</name>
<accession>A0A5C1AF14</accession>
<sequence length="484" mass="51044">MSSGGANVGKGALELGVNSEGLNKGLDQAAAKAEATGSRLGRVANKISGGFSRAFGLVQTSLGGGRLFDEAKIAASERALDRVKAAQERLADATDKNRGRLTEALKKAMDDPSIIQAAKTRGGRIADAIALRLGKVSNVLKSTLGVAGGVALGLGLFEGAKKAVEQVDRLKDRIEKGENKNQNLDFQGLANGSKAIENISNAIDVVVTKFAGALAPSINLVAQYITDWLPRLTPVFNWVSNVLSEVISVVYELADSFLSGVASIVDSIASWINETTGLGDTWITASDLIIGAFRGVGVAGAYVWDTLKAGAGVAAIAFALIPKALAFVVGAFKELINLADYIPSAFKPTWLGDFQNGIEKTQSYIQKAGDDMTAWGVGAISSFGKSAAGVNEYFDNISDRALRDRIKASKDADLIQEKMKASEGKRDAIIKGSKEDFSFQAKIRTEALLLPKDNKTEKAVDKVGAKVAQVNETLKQGFANFGVI</sequence>
<keyword evidence="3" id="KW-1185">Reference proteome</keyword>
<evidence type="ECO:0000256" key="1">
    <source>
        <dbReference type="SAM" id="Coils"/>
    </source>
</evidence>
<evidence type="ECO:0000313" key="3">
    <source>
        <dbReference type="Proteomes" id="UP000324974"/>
    </source>
</evidence>
<evidence type="ECO:0000313" key="2">
    <source>
        <dbReference type="EMBL" id="QEL16556.1"/>
    </source>
</evidence>
<protein>
    <submittedName>
        <fullName evidence="2">Phage tail tape measure protein</fullName>
    </submittedName>
</protein>
<dbReference type="EMBL" id="CP042425">
    <property type="protein sequence ID" value="QEL16556.1"/>
    <property type="molecule type" value="Genomic_DNA"/>
</dbReference>
<keyword evidence="1" id="KW-0175">Coiled coil</keyword>
<reference evidence="3" key="1">
    <citation type="submission" date="2019-08" db="EMBL/GenBank/DDBJ databases">
        <title>Limnoglobus roseus gen. nov., sp. nov., a novel freshwater planctomycete with a giant genome from the family Gemmataceae.</title>
        <authorList>
            <person name="Kulichevskaya I.S."/>
            <person name="Naumoff D.G."/>
            <person name="Miroshnikov K."/>
            <person name="Ivanova A."/>
            <person name="Philippov D.A."/>
            <person name="Hakobyan A."/>
            <person name="Rijpstra I.C."/>
            <person name="Sinninghe Damste J.S."/>
            <person name="Liesack W."/>
            <person name="Dedysh S.N."/>
        </authorList>
    </citation>
    <scope>NUCLEOTIDE SEQUENCE [LARGE SCALE GENOMIC DNA]</scope>
    <source>
        <strain evidence="3">PX52</strain>
    </source>
</reference>
<organism evidence="2 3">
    <name type="scientific">Limnoglobus roseus</name>
    <dbReference type="NCBI Taxonomy" id="2598579"/>
    <lineage>
        <taxon>Bacteria</taxon>
        <taxon>Pseudomonadati</taxon>
        <taxon>Planctomycetota</taxon>
        <taxon>Planctomycetia</taxon>
        <taxon>Gemmatales</taxon>
        <taxon>Gemmataceae</taxon>
        <taxon>Limnoglobus</taxon>
    </lineage>
</organism>
<dbReference type="AlphaFoldDB" id="A0A5C1AF14"/>
<proteinExistence type="predicted"/>
<dbReference type="RefSeq" id="WP_149111272.1">
    <property type="nucleotide sequence ID" value="NZ_CP042425.1"/>
</dbReference>
<dbReference type="KEGG" id="lrs:PX52LOC_03516"/>
<feature type="coiled-coil region" evidence="1">
    <location>
        <begin position="160"/>
        <end position="187"/>
    </location>
</feature>